<dbReference type="SUPFAM" id="SSF52540">
    <property type="entry name" value="P-loop containing nucleoside triphosphate hydrolases"/>
    <property type="match status" value="1"/>
</dbReference>
<keyword evidence="1" id="KW-0067">ATP-binding</keyword>
<dbReference type="GO" id="GO:0004386">
    <property type="term" value="F:helicase activity"/>
    <property type="evidence" value="ECO:0007669"/>
    <property type="project" value="UniProtKB-KW"/>
</dbReference>
<keyword evidence="1" id="KW-0347">Helicase</keyword>
<dbReference type="InterPro" id="IPR027417">
    <property type="entry name" value="P-loop_NTPase"/>
</dbReference>
<accession>A0ABW3E4C6</accession>
<evidence type="ECO:0000313" key="1">
    <source>
        <dbReference type="EMBL" id="MFD0890936.1"/>
    </source>
</evidence>
<dbReference type="Proteomes" id="UP001597024">
    <property type="component" value="Unassembled WGS sequence"/>
</dbReference>
<keyword evidence="1" id="KW-0547">Nucleotide-binding</keyword>
<comment type="caution">
    <text evidence="1">The sequence shown here is derived from an EMBL/GenBank/DDBJ whole genome shotgun (WGS) entry which is preliminary data.</text>
</comment>
<feature type="non-terminal residue" evidence="1">
    <location>
        <position position="256"/>
    </location>
</feature>
<evidence type="ECO:0000313" key="2">
    <source>
        <dbReference type="Proteomes" id="UP001597024"/>
    </source>
</evidence>
<keyword evidence="1" id="KW-0378">Hydrolase</keyword>
<gene>
    <name evidence="1" type="ORF">ACFQ08_40855</name>
</gene>
<protein>
    <submittedName>
        <fullName evidence="1">Helicase</fullName>
    </submittedName>
</protein>
<feature type="non-terminal residue" evidence="1">
    <location>
        <position position="1"/>
    </location>
</feature>
<dbReference type="EMBL" id="JBHTHX010002788">
    <property type="protein sequence ID" value="MFD0890936.1"/>
    <property type="molecule type" value="Genomic_DNA"/>
</dbReference>
<keyword evidence="2" id="KW-1185">Reference proteome</keyword>
<name>A0ABW3E4C6_9ACTN</name>
<sequence>PADMELCGEAALLAALRAERTGRMRDVVATLQAEQDRIIRSPHAGVMVVQGGPGTGKTVVALHRAAYLLYSHPRLDERGVLVVGPNPVFLSYISQVLPGLGETSVLLSTVGELFPGVTALEQEDAAVAEIKGRLEMAEVLAAAVRARQAEVGGPVEVIVEGESLSLEPELLTAAAERARADGLPHNLARPVFCRIVIEELARRMAGVIAGIEEQIEADLAGHIDSAALERAVAKDLAGIFGQDAPPVDPHERERAE</sequence>
<organism evidence="1 2">
    <name type="scientific">Streptosporangium algeriense</name>
    <dbReference type="NCBI Taxonomy" id="1682748"/>
    <lineage>
        <taxon>Bacteria</taxon>
        <taxon>Bacillati</taxon>
        <taxon>Actinomycetota</taxon>
        <taxon>Actinomycetes</taxon>
        <taxon>Streptosporangiales</taxon>
        <taxon>Streptosporangiaceae</taxon>
        <taxon>Streptosporangium</taxon>
    </lineage>
</organism>
<proteinExistence type="predicted"/>
<reference evidence="2" key="1">
    <citation type="journal article" date="2019" name="Int. J. Syst. Evol. Microbiol.">
        <title>The Global Catalogue of Microorganisms (GCM) 10K type strain sequencing project: providing services to taxonomists for standard genome sequencing and annotation.</title>
        <authorList>
            <consortium name="The Broad Institute Genomics Platform"/>
            <consortium name="The Broad Institute Genome Sequencing Center for Infectious Disease"/>
            <person name="Wu L."/>
            <person name="Ma J."/>
        </authorList>
    </citation>
    <scope>NUCLEOTIDE SEQUENCE [LARGE SCALE GENOMIC DNA]</scope>
    <source>
        <strain evidence="2">CCUG 62974</strain>
    </source>
</reference>
<dbReference type="Gene3D" id="3.40.50.300">
    <property type="entry name" value="P-loop containing nucleotide triphosphate hydrolases"/>
    <property type="match status" value="1"/>
</dbReference>